<comment type="caution">
    <text evidence="1">The sequence shown here is derived from an EMBL/GenBank/DDBJ whole genome shotgun (WGS) entry which is preliminary data.</text>
</comment>
<accession>A0ABV4YFY3</accession>
<dbReference type="Pfam" id="PF14218">
    <property type="entry name" value="COP23"/>
    <property type="match status" value="1"/>
</dbReference>
<protein>
    <submittedName>
        <fullName evidence="1">COP23 domain-containing protein</fullName>
    </submittedName>
</protein>
<organism evidence="1 2">
    <name type="scientific">Floridaenema fluviatile BLCC-F154</name>
    <dbReference type="NCBI Taxonomy" id="3153640"/>
    <lineage>
        <taxon>Bacteria</taxon>
        <taxon>Bacillati</taxon>
        <taxon>Cyanobacteriota</taxon>
        <taxon>Cyanophyceae</taxon>
        <taxon>Oscillatoriophycideae</taxon>
        <taxon>Aerosakkonematales</taxon>
        <taxon>Aerosakkonemataceae</taxon>
        <taxon>Floridanema</taxon>
        <taxon>Floridanema fluviatile</taxon>
    </lineage>
</organism>
<name>A0ABV4YFY3_9CYAN</name>
<proteinExistence type="predicted"/>
<gene>
    <name evidence="1" type="ORF">ACE1B6_16130</name>
</gene>
<dbReference type="EMBL" id="JBHFNS010000062">
    <property type="protein sequence ID" value="MFB2936780.1"/>
    <property type="molecule type" value="Genomic_DNA"/>
</dbReference>
<evidence type="ECO:0000313" key="1">
    <source>
        <dbReference type="EMBL" id="MFB2936780.1"/>
    </source>
</evidence>
<evidence type="ECO:0000313" key="2">
    <source>
        <dbReference type="Proteomes" id="UP001576776"/>
    </source>
</evidence>
<reference evidence="1 2" key="1">
    <citation type="submission" date="2024-09" db="EMBL/GenBank/DDBJ databases">
        <title>Floridaenema gen nov. (Aerosakkonemataceae, Aerosakkonematales ord. nov., Cyanobacteria) from benthic tropical and subtropical fresh waters, with the description of four new species.</title>
        <authorList>
            <person name="Moretto J.A."/>
            <person name="Berthold D.E."/>
            <person name="Lefler F.W."/>
            <person name="Huang I.-S."/>
            <person name="Laughinghouse H. IV."/>
        </authorList>
    </citation>
    <scope>NUCLEOTIDE SEQUENCE [LARGE SCALE GENOMIC DNA]</scope>
    <source>
        <strain evidence="1 2">BLCC-F154</strain>
    </source>
</reference>
<keyword evidence="2" id="KW-1185">Reference proteome</keyword>
<sequence>MKLADPILLLFTSAVAAGSIAIGSGSAQTSSYRFVCQPNNGGTPTTFVVLPNGEQRQFINWRSDAFVLVGYSPEKRCNEVTGRMNQYMASGGFQYITHGTMNNTPVLCVTNRSGGGCTGLLYTLKPAQDGRATLRDLIELNRRNFKGDPMIEGASCRTYVDINALIRGELERAEVVCNRR</sequence>
<dbReference type="RefSeq" id="WP_413258275.1">
    <property type="nucleotide sequence ID" value="NZ_JBHFNS010000062.1"/>
</dbReference>
<dbReference type="Proteomes" id="UP001576776">
    <property type="component" value="Unassembled WGS sequence"/>
</dbReference>
<dbReference type="InterPro" id="IPR025478">
    <property type="entry name" value="COP23"/>
</dbReference>